<reference evidence="1 2" key="1">
    <citation type="journal article" date="2018" name="ISME J.">
        <title>Endosymbiont genomes yield clues of tubeworm success.</title>
        <authorList>
            <person name="Li Y."/>
            <person name="Liles M.R."/>
            <person name="Halanych K.M."/>
        </authorList>
    </citation>
    <scope>NUCLEOTIDE SEQUENCE [LARGE SCALE GENOMIC DNA]</scope>
    <source>
        <strain evidence="1">A1464</strain>
    </source>
</reference>
<accession>A0A370DCR1</accession>
<dbReference type="Proteomes" id="UP000254266">
    <property type="component" value="Unassembled WGS sequence"/>
</dbReference>
<name>A0A370DCR1_9GAMM</name>
<evidence type="ECO:0000313" key="1">
    <source>
        <dbReference type="EMBL" id="RDH82688.1"/>
    </source>
</evidence>
<dbReference type="AlphaFoldDB" id="A0A370DCR1"/>
<sequence>MSDKQDYYSLPTGCDDESTAGAALSTDVQLAFSFKVGQLGKDKVNEIIETEGLLTKRDFVRHEYGSIKNALEHVHNLAVKQDKQQSRLPKTDYKLSASDRQKALNRVKVLKDKNLSRSDEDVFNQVGTEYGVVSRTIRRLVNSMK</sequence>
<evidence type="ECO:0000313" key="2">
    <source>
        <dbReference type="Proteomes" id="UP000254266"/>
    </source>
</evidence>
<gene>
    <name evidence="1" type="ORF">DIZ80_10435</name>
</gene>
<dbReference type="EMBL" id="QFXC01000011">
    <property type="protein sequence ID" value="RDH82688.1"/>
    <property type="molecule type" value="Genomic_DNA"/>
</dbReference>
<comment type="caution">
    <text evidence="1">The sequence shown here is derived from an EMBL/GenBank/DDBJ whole genome shotgun (WGS) entry which is preliminary data.</text>
</comment>
<keyword evidence="2" id="KW-1185">Reference proteome</keyword>
<protein>
    <submittedName>
        <fullName evidence="1">Uncharacterized protein</fullName>
    </submittedName>
</protein>
<proteinExistence type="predicted"/>
<organism evidence="1 2">
    <name type="scientific">endosymbiont of Galathealinum brachiosum</name>
    <dbReference type="NCBI Taxonomy" id="2200906"/>
    <lineage>
        <taxon>Bacteria</taxon>
        <taxon>Pseudomonadati</taxon>
        <taxon>Pseudomonadota</taxon>
        <taxon>Gammaproteobacteria</taxon>
        <taxon>sulfur-oxidizing symbionts</taxon>
    </lineage>
</organism>